<dbReference type="GO" id="GO:0005814">
    <property type="term" value="C:centriole"/>
    <property type="evidence" value="ECO:0007669"/>
    <property type="project" value="UniProtKB-SubCell"/>
</dbReference>
<name>W5N800_LEPOC</name>
<dbReference type="Ensembl" id="ENSLOCT00000016789.1">
    <property type="protein sequence ID" value="ENSLOCP00000016759.1"/>
    <property type="gene ID" value="ENSLOCG00000013590.1"/>
</dbReference>
<comment type="function">
    <text evidence="8">Centriole-enriched microtubule-binding protein involved in centriole biogenesis. In collaboration with CEP295 and POC1B, is required for the centriole-to-centrosome conversion by ensuring the formation of bona fide centriole wall. Functions as a linker component that maintains centrosome cohesion. Associates with CROCC and regulates its stability and localization to the centrosome.</text>
</comment>
<evidence type="ECO:0000256" key="7">
    <source>
        <dbReference type="ARBA" id="ARBA00023212"/>
    </source>
</evidence>
<comment type="subcellular location">
    <subcellularLocation>
        <location evidence="1">Cytoplasm</location>
        <location evidence="1">Cytoskeleton</location>
        <location evidence="1">Microtubule organizing center</location>
        <location evidence="1">Centrosome</location>
        <location evidence="1">Centriole</location>
    </subcellularLocation>
    <subcellularLocation>
        <location evidence="3">Cytoplasm</location>
        <location evidence="3">Cytoskeleton</location>
        <location evidence="3">Spindle pole</location>
    </subcellularLocation>
    <subcellularLocation>
        <location evidence="2">Midbody</location>
    </subcellularLocation>
</comment>
<reference evidence="10" key="3">
    <citation type="submission" date="2025-09" db="UniProtKB">
        <authorList>
            <consortium name="Ensembl"/>
        </authorList>
    </citation>
    <scope>IDENTIFICATION</scope>
</reference>
<dbReference type="PANTHER" id="PTHR31477:SF1">
    <property type="entry name" value="CENTROSOMAL PROTEIN OF 44 KDA"/>
    <property type="match status" value="1"/>
</dbReference>
<keyword evidence="5" id="KW-0963">Cytoplasm</keyword>
<evidence type="ECO:0000259" key="9">
    <source>
        <dbReference type="Pfam" id="PF15007"/>
    </source>
</evidence>
<evidence type="ECO:0000313" key="10">
    <source>
        <dbReference type="Ensembl" id="ENSLOCP00000016759.1"/>
    </source>
</evidence>
<keyword evidence="11" id="KW-1185">Reference proteome</keyword>
<reference evidence="11" key="1">
    <citation type="submission" date="2011-12" db="EMBL/GenBank/DDBJ databases">
        <title>The Draft Genome of Lepisosteus oculatus.</title>
        <authorList>
            <consortium name="The Broad Institute Genome Assembly &amp; Analysis Group"/>
            <consortium name="Computational R&amp;D Group"/>
            <consortium name="and Sequencing Platform"/>
            <person name="Di Palma F."/>
            <person name="Alfoldi J."/>
            <person name="Johnson J."/>
            <person name="Berlin A."/>
            <person name="Gnerre S."/>
            <person name="Jaffe D."/>
            <person name="MacCallum I."/>
            <person name="Young S."/>
            <person name="Walker B.J."/>
            <person name="Lander E.S."/>
            <person name="Lindblad-Toh K."/>
        </authorList>
    </citation>
    <scope>NUCLEOTIDE SEQUENCE [LARGE SCALE GENOMIC DNA]</scope>
</reference>
<dbReference type="Proteomes" id="UP000018468">
    <property type="component" value="Linkage group LG4"/>
</dbReference>
<dbReference type="GO" id="GO:0000922">
    <property type="term" value="C:spindle pole"/>
    <property type="evidence" value="ECO:0007669"/>
    <property type="project" value="UniProtKB-SubCell"/>
</dbReference>
<evidence type="ECO:0000256" key="6">
    <source>
        <dbReference type="ARBA" id="ARBA00023054"/>
    </source>
</evidence>
<accession>W5N800</accession>
<dbReference type="PANTHER" id="PTHR31477">
    <property type="entry name" value="CENTROSOMAL PROTEIN OF 44 KDA"/>
    <property type="match status" value="1"/>
</dbReference>
<reference evidence="10" key="2">
    <citation type="submission" date="2025-08" db="UniProtKB">
        <authorList>
            <consortium name="Ensembl"/>
        </authorList>
    </citation>
    <scope>IDENTIFICATION</scope>
</reference>
<dbReference type="InterPro" id="IPR033603">
    <property type="entry name" value="CEP44"/>
</dbReference>
<dbReference type="HOGENOM" id="CLU_108267_0_0_1"/>
<keyword evidence="7" id="KW-0206">Cytoskeleton</keyword>
<dbReference type="Bgee" id="ENSLOCG00000013590">
    <property type="expression patterns" value="Expressed in ovary and 13 other cell types or tissues"/>
</dbReference>
<dbReference type="AlphaFoldDB" id="W5N800"/>
<dbReference type="eggNOG" id="ENOG502R3RQ">
    <property type="taxonomic scope" value="Eukaryota"/>
</dbReference>
<dbReference type="Pfam" id="PF15007">
    <property type="entry name" value="CEP44"/>
    <property type="match status" value="1"/>
</dbReference>
<organism evidence="10 11">
    <name type="scientific">Lepisosteus oculatus</name>
    <name type="common">Spotted gar</name>
    <dbReference type="NCBI Taxonomy" id="7918"/>
    <lineage>
        <taxon>Eukaryota</taxon>
        <taxon>Metazoa</taxon>
        <taxon>Chordata</taxon>
        <taxon>Craniata</taxon>
        <taxon>Vertebrata</taxon>
        <taxon>Euteleostomi</taxon>
        <taxon>Actinopterygii</taxon>
        <taxon>Neopterygii</taxon>
        <taxon>Holostei</taxon>
        <taxon>Semionotiformes</taxon>
        <taxon>Lepisosteidae</taxon>
        <taxon>Lepisosteus</taxon>
    </lineage>
</organism>
<dbReference type="InParanoid" id="W5N800"/>
<dbReference type="KEGG" id="loc:102688567"/>
<protein>
    <recommendedName>
        <fullName evidence="4">Centrosomal protein of 44 kDa</fullName>
    </recommendedName>
</protein>
<dbReference type="OMA" id="CDLARIC"/>
<keyword evidence="6" id="KW-0175">Coiled coil</keyword>
<sequence length="136" mass="15671">MATGDLKGSLRKLDQHLRLLNYPREVDYTGLAKGDPSAFLPVVSHAFISYSSYLAEHLVGFGVELAGKNDLRFIESVYKVLRDLFHYKPILTKQQFLQFGYAERKISILCDIISFVTKKHKELSNKHKVITLYFFN</sequence>
<evidence type="ECO:0000256" key="4">
    <source>
        <dbReference type="ARBA" id="ARBA00014053"/>
    </source>
</evidence>
<dbReference type="GeneTree" id="ENSGT00390000009873"/>
<evidence type="ECO:0000313" key="11">
    <source>
        <dbReference type="Proteomes" id="UP000018468"/>
    </source>
</evidence>
<dbReference type="GO" id="GO:0030496">
    <property type="term" value="C:midbody"/>
    <property type="evidence" value="ECO:0007669"/>
    <property type="project" value="UniProtKB-SubCell"/>
</dbReference>
<evidence type="ECO:0000256" key="1">
    <source>
        <dbReference type="ARBA" id="ARBA00004114"/>
    </source>
</evidence>
<proteinExistence type="predicted"/>
<dbReference type="EMBL" id="AHAT01002101">
    <property type="status" value="NOT_ANNOTATED_CDS"/>
    <property type="molecule type" value="Genomic_DNA"/>
</dbReference>
<feature type="domain" description="Centrosomal CEP44" evidence="9">
    <location>
        <begin position="5"/>
        <end position="128"/>
    </location>
</feature>
<evidence type="ECO:0000256" key="2">
    <source>
        <dbReference type="ARBA" id="ARBA00004214"/>
    </source>
</evidence>
<evidence type="ECO:0000256" key="3">
    <source>
        <dbReference type="ARBA" id="ARBA00004647"/>
    </source>
</evidence>
<evidence type="ECO:0000256" key="5">
    <source>
        <dbReference type="ARBA" id="ARBA00022490"/>
    </source>
</evidence>
<evidence type="ECO:0000256" key="8">
    <source>
        <dbReference type="ARBA" id="ARBA00046235"/>
    </source>
</evidence>
<dbReference type="OrthoDB" id="259598at2759"/>
<dbReference type="STRING" id="7918.ENSLOCP00000016759"/>
<dbReference type="InterPro" id="IPR029157">
    <property type="entry name" value="CEP44_CC"/>
</dbReference>